<protein>
    <submittedName>
        <fullName evidence="2">Uncharacterized protein</fullName>
    </submittedName>
</protein>
<accession>A0A914Y2S8</accession>
<evidence type="ECO:0000313" key="1">
    <source>
        <dbReference type="Proteomes" id="UP000887577"/>
    </source>
</evidence>
<reference evidence="2" key="1">
    <citation type="submission" date="2022-11" db="UniProtKB">
        <authorList>
            <consortium name="WormBaseParasite"/>
        </authorList>
    </citation>
    <scope>IDENTIFICATION</scope>
</reference>
<sequence>MHPDYQSKNDLVELSKNGYIKIILPRFCCFIFVDSGFCRPTWDQWTLLASNMYFTFAGNVRCQDGSKILPSGTLKVMEYDAMDDDVLYQMKLHNLNNNPYKAWWKSRFEVTEEVIDIHFLGALTAEVYYQFENVCFDGQVVLAKPIVDGAETNEYIL</sequence>
<keyword evidence="1" id="KW-1185">Reference proteome</keyword>
<dbReference type="Proteomes" id="UP000887577">
    <property type="component" value="Unplaced"/>
</dbReference>
<evidence type="ECO:0000313" key="2">
    <source>
        <dbReference type="WBParaSite" id="PSU_v2.g12081.t1"/>
    </source>
</evidence>
<organism evidence="1 2">
    <name type="scientific">Panagrolaimus superbus</name>
    <dbReference type="NCBI Taxonomy" id="310955"/>
    <lineage>
        <taxon>Eukaryota</taxon>
        <taxon>Metazoa</taxon>
        <taxon>Ecdysozoa</taxon>
        <taxon>Nematoda</taxon>
        <taxon>Chromadorea</taxon>
        <taxon>Rhabditida</taxon>
        <taxon>Tylenchina</taxon>
        <taxon>Panagrolaimomorpha</taxon>
        <taxon>Panagrolaimoidea</taxon>
        <taxon>Panagrolaimidae</taxon>
        <taxon>Panagrolaimus</taxon>
    </lineage>
</organism>
<dbReference type="WBParaSite" id="PSU_v2.g12081.t1">
    <property type="protein sequence ID" value="PSU_v2.g12081.t1"/>
    <property type="gene ID" value="PSU_v2.g12081"/>
</dbReference>
<dbReference type="AlphaFoldDB" id="A0A914Y2S8"/>
<name>A0A914Y2S8_9BILA</name>
<proteinExistence type="predicted"/>